<dbReference type="AlphaFoldDB" id="G0VG44"/>
<proteinExistence type="predicted"/>
<dbReference type="KEGG" id="ncs:NCAS_0E03930"/>
<protein>
    <submittedName>
        <fullName evidence="2">Uncharacterized protein</fullName>
    </submittedName>
</protein>
<dbReference type="GeneID" id="96904091"/>
<dbReference type="OMA" id="ITTRITQ"/>
<evidence type="ECO:0000313" key="3">
    <source>
        <dbReference type="Proteomes" id="UP000001640"/>
    </source>
</evidence>
<evidence type="ECO:0000256" key="1">
    <source>
        <dbReference type="SAM" id="MobiDB-lite"/>
    </source>
</evidence>
<feature type="region of interest" description="Disordered" evidence="1">
    <location>
        <begin position="72"/>
        <end position="109"/>
    </location>
</feature>
<sequence>MGMQSNLLATQSGPIESKETINKLRPAVHDAIYALLRLDRGFQQIVQDGHVNEQFLTKAFKELGLNIPLLGRPPVPPRTSIKSADGRVRDLPRGPRRSSTESTPVKKTETPIKELPVANINETMSPPSTINLENAMPSKIPNDVAAAKDNTIQPSSPLKRDINTTLSVPHRIKRESEMEIEQFEPERKMVNDEEVNKQFSKFIENMNEDIQEFTESLADTGVPHEQIIELKRVVVNGMNDMVKKLAILKDILEREDEVKRKKRKISSDTASEKPTEHP</sequence>
<feature type="region of interest" description="Disordered" evidence="1">
    <location>
        <begin position="256"/>
        <end position="278"/>
    </location>
</feature>
<dbReference type="OrthoDB" id="4036408at2759"/>
<organism evidence="2 3">
    <name type="scientific">Naumovozyma castellii</name>
    <name type="common">Yeast</name>
    <name type="synonym">Saccharomyces castellii</name>
    <dbReference type="NCBI Taxonomy" id="27288"/>
    <lineage>
        <taxon>Eukaryota</taxon>
        <taxon>Fungi</taxon>
        <taxon>Dikarya</taxon>
        <taxon>Ascomycota</taxon>
        <taxon>Saccharomycotina</taxon>
        <taxon>Saccharomycetes</taxon>
        <taxon>Saccharomycetales</taxon>
        <taxon>Saccharomycetaceae</taxon>
        <taxon>Naumovozyma</taxon>
    </lineage>
</organism>
<keyword evidence="3" id="KW-1185">Reference proteome</keyword>
<gene>
    <name evidence="2" type="primary">NCAS0E03930</name>
    <name evidence="2" type="ordered locus">NCAS_0E03930</name>
</gene>
<reference evidence="2 3" key="1">
    <citation type="journal article" date="2011" name="Proc. Natl. Acad. Sci. U.S.A.">
        <title>Evolutionary erosion of yeast sex chromosomes by mating-type switching accidents.</title>
        <authorList>
            <person name="Gordon J.L."/>
            <person name="Armisen D."/>
            <person name="Proux-Wera E."/>
            <person name="Oheigeartaigh S.S."/>
            <person name="Byrne K.P."/>
            <person name="Wolfe K.H."/>
        </authorList>
    </citation>
    <scope>NUCLEOTIDE SEQUENCE [LARGE SCALE GENOMIC DNA]</scope>
    <source>
        <strain evidence="3">ATCC 76901 / BCRC 22586 / CBS 4309 / NBRC 1992 / NRRL Y-12630</strain>
    </source>
</reference>
<feature type="compositionally biased region" description="Basic and acidic residues" evidence="1">
    <location>
        <begin position="84"/>
        <end position="93"/>
    </location>
</feature>
<evidence type="ECO:0000313" key="2">
    <source>
        <dbReference type="EMBL" id="CCC70463.1"/>
    </source>
</evidence>
<accession>G0VG44</accession>
<dbReference type="InParanoid" id="G0VG44"/>
<reference key="2">
    <citation type="submission" date="2011-08" db="EMBL/GenBank/DDBJ databases">
        <title>Genome sequence of Naumovozyma castellii.</title>
        <authorList>
            <person name="Gordon J.L."/>
            <person name="Armisen D."/>
            <person name="Proux-Wera E."/>
            <person name="OhEigeartaigh S.S."/>
            <person name="Byrne K.P."/>
            <person name="Wolfe K.H."/>
        </authorList>
    </citation>
    <scope>NUCLEOTIDE SEQUENCE</scope>
    <source>
        <strain>Type strain:CBS 4309</strain>
    </source>
</reference>
<dbReference type="EMBL" id="HE576756">
    <property type="protein sequence ID" value="CCC70463.1"/>
    <property type="molecule type" value="Genomic_DNA"/>
</dbReference>
<dbReference type="RefSeq" id="XP_003676820.1">
    <property type="nucleotide sequence ID" value="XM_003676772.1"/>
</dbReference>
<name>G0VG44_NAUCA</name>
<dbReference type="Proteomes" id="UP000001640">
    <property type="component" value="Chromosome 5"/>
</dbReference>
<dbReference type="HOGENOM" id="CLU_1023397_0_0_1"/>